<dbReference type="EMBL" id="DS232457">
    <property type="protein sequence ID" value="EDS42059.1"/>
    <property type="molecule type" value="Genomic_DNA"/>
</dbReference>
<reference evidence="2" key="1">
    <citation type="submission" date="2007-03" db="EMBL/GenBank/DDBJ databases">
        <title>Annotation of Culex pipiens quinquefasciatus.</title>
        <authorList>
            <consortium name="The Broad Institute Genome Sequencing Platform"/>
            <person name="Atkinson P.W."/>
            <person name="Hemingway J."/>
            <person name="Christensen B.M."/>
            <person name="Higgs S."/>
            <person name="Kodira C."/>
            <person name="Hannick L."/>
            <person name="Megy K."/>
            <person name="O'Leary S."/>
            <person name="Pearson M."/>
            <person name="Haas B.J."/>
            <person name="Mauceli E."/>
            <person name="Wortman J.R."/>
            <person name="Lee N.H."/>
            <person name="Guigo R."/>
            <person name="Stanke M."/>
            <person name="Alvarado L."/>
            <person name="Amedeo P."/>
            <person name="Antoine C.H."/>
            <person name="Arensburger P."/>
            <person name="Bidwell S.L."/>
            <person name="Crawford M."/>
            <person name="Camaro F."/>
            <person name="Devon K."/>
            <person name="Engels R."/>
            <person name="Hammond M."/>
            <person name="Howarth C."/>
            <person name="Koehrsen M."/>
            <person name="Lawson D."/>
            <person name="Montgomery P."/>
            <person name="Nene V."/>
            <person name="Nusbaum C."/>
            <person name="Puiu D."/>
            <person name="Romero-Severson J."/>
            <person name="Severson D.W."/>
            <person name="Shumway M."/>
            <person name="Sisk P."/>
            <person name="Stolte C."/>
            <person name="Zeng Q."/>
            <person name="Eisenstadt E."/>
            <person name="Fraser-Liggett C."/>
            <person name="Strausberg R."/>
            <person name="Galagan J."/>
            <person name="Birren B."/>
            <person name="Collins F.H."/>
        </authorList>
    </citation>
    <scope>NUCLEOTIDE SEQUENCE [LARGE SCALE GENOMIC DNA]</scope>
    <source>
        <strain evidence="2">JHB</strain>
    </source>
</reference>
<dbReference type="GO" id="GO:0006260">
    <property type="term" value="P:DNA replication"/>
    <property type="evidence" value="ECO:0007669"/>
    <property type="project" value="InterPro"/>
</dbReference>
<evidence type="ECO:0000259" key="1">
    <source>
        <dbReference type="Pfam" id="PF08996"/>
    </source>
</evidence>
<dbReference type="Proteomes" id="UP000002320">
    <property type="component" value="Unassembled WGS sequence"/>
</dbReference>
<dbReference type="InParanoid" id="B0X7P7"/>
<dbReference type="OrthoDB" id="6755010at2759"/>
<keyword evidence="4" id="KW-1185">Reference proteome</keyword>
<dbReference type="VEuPathDB" id="VectorBase:CPIJ015261"/>
<dbReference type="VEuPathDB" id="VectorBase:CQUJHB015279"/>
<dbReference type="KEGG" id="cqu:CpipJ_CPIJ015261"/>
<evidence type="ECO:0000313" key="4">
    <source>
        <dbReference type="Proteomes" id="UP000002320"/>
    </source>
</evidence>
<evidence type="ECO:0000313" key="2">
    <source>
        <dbReference type="EMBL" id="EDS42059.1"/>
    </source>
</evidence>
<protein>
    <submittedName>
        <fullName evidence="2 3">DNA polymerase alpha catalytic subunit</fullName>
    </submittedName>
</protein>
<dbReference type="EnsemblMetazoa" id="CPIJ015261-RA">
    <property type="protein sequence ID" value="CPIJ015261-PA"/>
    <property type="gene ID" value="CPIJ015261"/>
</dbReference>
<evidence type="ECO:0000313" key="3">
    <source>
        <dbReference type="EnsemblMetazoa" id="CPIJ015261-PA"/>
    </source>
</evidence>
<dbReference type="Gene3D" id="1.10.3200.20">
    <property type="entry name" value="DNA Polymerase alpha, zinc finger"/>
    <property type="match status" value="1"/>
</dbReference>
<dbReference type="STRING" id="7176.B0X7P7"/>
<organism>
    <name type="scientific">Culex quinquefasciatus</name>
    <name type="common">Southern house mosquito</name>
    <name type="synonym">Culex pungens</name>
    <dbReference type="NCBI Taxonomy" id="7176"/>
    <lineage>
        <taxon>Eukaryota</taxon>
        <taxon>Metazoa</taxon>
        <taxon>Ecdysozoa</taxon>
        <taxon>Arthropoda</taxon>
        <taxon>Hexapoda</taxon>
        <taxon>Insecta</taxon>
        <taxon>Pterygota</taxon>
        <taxon>Neoptera</taxon>
        <taxon>Endopterygota</taxon>
        <taxon>Diptera</taxon>
        <taxon>Nematocera</taxon>
        <taxon>Culicoidea</taxon>
        <taxon>Culicidae</taxon>
        <taxon>Culicinae</taxon>
        <taxon>Culicini</taxon>
        <taxon>Culex</taxon>
        <taxon>Culex</taxon>
    </lineage>
</organism>
<reference evidence="3" key="2">
    <citation type="submission" date="2020-05" db="UniProtKB">
        <authorList>
            <consortium name="EnsemblMetazoa"/>
        </authorList>
    </citation>
    <scope>IDENTIFICATION</scope>
    <source>
        <strain evidence="3">JHB</strain>
    </source>
</reference>
<dbReference type="Pfam" id="PF08996">
    <property type="entry name" value="zf-DNA_Pol"/>
    <property type="match status" value="1"/>
</dbReference>
<dbReference type="HOGENOM" id="CLU_1779267_0_0_1"/>
<dbReference type="AlphaFoldDB" id="B0X7P7"/>
<proteinExistence type="predicted"/>
<name>B0X7P7_CULQU</name>
<sequence length="146" mass="16787">MYMVATKNNPNCLHCLKGLLVQQYSETDLYLQLNYYNYIFDLSHYSSKFTRTLPLDIREAHDKLREMVRQFLVQSKYATVRMSTLYMNYAINDATGQKVNAVKAFAEVATTKVGGGEAKVKREGKMGAPTATKKRHFPFGKFLNRK</sequence>
<accession>B0X7P7</accession>
<dbReference type="InterPro" id="IPR038256">
    <property type="entry name" value="Pol_alpha_znc_sf"/>
</dbReference>
<dbReference type="InterPro" id="IPR015088">
    <property type="entry name" value="Znf_DNA-dir_DNA_pol_B_alpha"/>
</dbReference>
<feature type="domain" description="Zinc finger DNA-directed DNA polymerase family B alpha" evidence="1">
    <location>
        <begin position="8"/>
        <end position="85"/>
    </location>
</feature>
<gene>
    <name evidence="3" type="primary">6048802</name>
    <name evidence="2" type="ORF">CpipJ_CPIJ015261</name>
</gene>
<dbReference type="GO" id="GO:0003887">
    <property type="term" value="F:DNA-directed DNA polymerase activity"/>
    <property type="evidence" value="ECO:0007669"/>
    <property type="project" value="InterPro"/>
</dbReference>